<sequence length="294" mass="32605">MKSPNDLLHRFQLERAGVRGAFVRLEQGWRDLRSNGEYPGPLGGLLGQAVAASALFTSSIKFDGRLSVQLQGNGALRLLFAECTHDGCVRGIARWHGAPPTAPIRFEPESRLAITIENRITDTRYQGMVPLEGDDLAQAFEAYFERSEQLPTRIVLAEGGGRCGGLMLQQVAREGGQGAADDDGWNRVGHLLATMTPRELLELPPDVLLLRLFHEEDVRLQAAQPLVFACTCSRERVEAMLRSLGREEADATLAEQGTIEVHCEFCNRRYVFDDNEVDELFRTIDPVPPAATRH</sequence>
<organism evidence="6 7">
    <name type="scientific">Dokdonella fugitiva</name>
    <dbReference type="NCBI Taxonomy" id="328517"/>
    <lineage>
        <taxon>Bacteria</taxon>
        <taxon>Pseudomonadati</taxon>
        <taxon>Pseudomonadota</taxon>
        <taxon>Gammaproteobacteria</taxon>
        <taxon>Lysobacterales</taxon>
        <taxon>Rhodanobacteraceae</taxon>
        <taxon>Dokdonella</taxon>
    </lineage>
</organism>
<evidence type="ECO:0000256" key="3">
    <source>
        <dbReference type="ARBA" id="ARBA00023157"/>
    </source>
</evidence>
<name>A0A4R2IA39_9GAMM</name>
<dbReference type="InterPro" id="IPR000397">
    <property type="entry name" value="Heat_shock_Hsp33"/>
</dbReference>
<dbReference type="PANTHER" id="PTHR30111:SF1">
    <property type="entry name" value="33 KDA CHAPERONIN"/>
    <property type="match status" value="1"/>
</dbReference>
<dbReference type="GO" id="GO:0044183">
    <property type="term" value="F:protein folding chaperone"/>
    <property type="evidence" value="ECO:0007669"/>
    <property type="project" value="TreeGrafter"/>
</dbReference>
<dbReference type="GO" id="GO:0005737">
    <property type="term" value="C:cytoplasm"/>
    <property type="evidence" value="ECO:0007669"/>
    <property type="project" value="InterPro"/>
</dbReference>
<dbReference type="InterPro" id="IPR016153">
    <property type="entry name" value="Heat_shock_Hsp33_N"/>
</dbReference>
<keyword evidence="1" id="KW-0963">Cytoplasm</keyword>
<dbReference type="SUPFAM" id="SSF64397">
    <property type="entry name" value="Hsp33 domain"/>
    <property type="match status" value="1"/>
</dbReference>
<gene>
    <name evidence="6" type="ORF">EV148_104269</name>
</gene>
<dbReference type="PIRSF" id="PIRSF005261">
    <property type="entry name" value="Heat_shock_Hsp33"/>
    <property type="match status" value="1"/>
</dbReference>
<dbReference type="InterPro" id="IPR016154">
    <property type="entry name" value="Heat_shock_Hsp33_C"/>
</dbReference>
<evidence type="ECO:0000256" key="5">
    <source>
        <dbReference type="ARBA" id="ARBA00023284"/>
    </source>
</evidence>
<dbReference type="Proteomes" id="UP000294862">
    <property type="component" value="Unassembled WGS sequence"/>
</dbReference>
<dbReference type="GO" id="GO:0051082">
    <property type="term" value="F:unfolded protein binding"/>
    <property type="evidence" value="ECO:0007669"/>
    <property type="project" value="InterPro"/>
</dbReference>
<dbReference type="GO" id="GO:0042026">
    <property type="term" value="P:protein refolding"/>
    <property type="evidence" value="ECO:0007669"/>
    <property type="project" value="TreeGrafter"/>
</dbReference>
<dbReference type="PANTHER" id="PTHR30111">
    <property type="entry name" value="33 KDA CHAPERONIN"/>
    <property type="match status" value="1"/>
</dbReference>
<dbReference type="AlphaFoldDB" id="A0A4R2IA39"/>
<dbReference type="Gene3D" id="3.55.30.10">
    <property type="entry name" value="Hsp33 domain"/>
    <property type="match status" value="1"/>
</dbReference>
<accession>A0A4R2IA39</accession>
<evidence type="ECO:0000313" key="6">
    <source>
        <dbReference type="EMBL" id="TCO40906.1"/>
    </source>
</evidence>
<evidence type="ECO:0000256" key="4">
    <source>
        <dbReference type="ARBA" id="ARBA00023186"/>
    </source>
</evidence>
<comment type="caution">
    <text evidence="6">The sequence shown here is derived from an EMBL/GenBank/DDBJ whole genome shotgun (WGS) entry which is preliminary data.</text>
</comment>
<keyword evidence="7" id="KW-1185">Reference proteome</keyword>
<dbReference type="Gene3D" id="1.10.287.480">
    <property type="entry name" value="helix hairpin bin"/>
    <property type="match status" value="1"/>
</dbReference>
<dbReference type="InterPro" id="IPR023212">
    <property type="entry name" value="Hsp33_helix_hairpin_bin_dom_sf"/>
</dbReference>
<dbReference type="RefSeq" id="WP_131997438.1">
    <property type="nucleotide sequence ID" value="NZ_SLWQ01000004.1"/>
</dbReference>
<dbReference type="EMBL" id="SLWQ01000004">
    <property type="protein sequence ID" value="TCO40906.1"/>
    <property type="molecule type" value="Genomic_DNA"/>
</dbReference>
<evidence type="ECO:0000313" key="7">
    <source>
        <dbReference type="Proteomes" id="UP000294862"/>
    </source>
</evidence>
<dbReference type="Gene3D" id="3.90.1280.10">
    <property type="entry name" value="HSP33 redox switch-like"/>
    <property type="match status" value="1"/>
</dbReference>
<evidence type="ECO:0000256" key="1">
    <source>
        <dbReference type="ARBA" id="ARBA00022490"/>
    </source>
</evidence>
<dbReference type="CDD" id="cd00498">
    <property type="entry name" value="Hsp33"/>
    <property type="match status" value="1"/>
</dbReference>
<dbReference type="Pfam" id="PF01430">
    <property type="entry name" value="HSP33"/>
    <property type="match status" value="1"/>
</dbReference>
<evidence type="ECO:0000256" key="2">
    <source>
        <dbReference type="ARBA" id="ARBA00022833"/>
    </source>
</evidence>
<keyword evidence="3" id="KW-1015">Disulfide bond</keyword>
<keyword evidence="2" id="KW-0862">Zinc</keyword>
<proteinExistence type="predicted"/>
<keyword evidence="4" id="KW-0143">Chaperone</keyword>
<dbReference type="SUPFAM" id="SSF118352">
    <property type="entry name" value="HSP33 redox switch-like"/>
    <property type="match status" value="1"/>
</dbReference>
<dbReference type="OrthoDB" id="9793753at2"/>
<keyword evidence="5" id="KW-0676">Redox-active center</keyword>
<reference evidence="6 7" key="1">
    <citation type="journal article" date="2015" name="Stand. Genomic Sci.">
        <title>Genomic Encyclopedia of Bacterial and Archaeal Type Strains, Phase III: the genomes of soil and plant-associated and newly described type strains.</title>
        <authorList>
            <person name="Whitman W.B."/>
            <person name="Woyke T."/>
            <person name="Klenk H.P."/>
            <person name="Zhou Y."/>
            <person name="Lilburn T.G."/>
            <person name="Beck B.J."/>
            <person name="De Vos P."/>
            <person name="Vandamme P."/>
            <person name="Eisen J.A."/>
            <person name="Garrity G."/>
            <person name="Hugenholtz P."/>
            <person name="Kyrpides N.C."/>
        </authorList>
    </citation>
    <scope>NUCLEOTIDE SEQUENCE [LARGE SCALE GENOMIC DNA]</scope>
    <source>
        <strain evidence="6 7">A3</strain>
    </source>
</reference>
<protein>
    <submittedName>
        <fullName evidence="6">Molecular chaperone Hsp33</fullName>
    </submittedName>
</protein>